<reference evidence="1 2" key="1">
    <citation type="submission" date="2019-05" db="EMBL/GenBank/DDBJ databases">
        <authorList>
            <person name="Pope W.H."/>
            <person name="Garlena R.A."/>
            <person name="Russell D.A."/>
            <person name="Jacobs-Sera D."/>
            <person name="Hatfull G.F."/>
        </authorList>
    </citation>
    <scope>NUCLEOTIDE SEQUENCE [LARGE SCALE GENOMIC DNA]</scope>
</reference>
<evidence type="ECO:0000313" key="2">
    <source>
        <dbReference type="Proteomes" id="UP000316777"/>
    </source>
</evidence>
<proteinExistence type="predicted"/>
<gene>
    <name evidence="1" type="primary">96</name>
    <name evidence="1" type="ORF">SEA_PHRAPPUCCINO_96</name>
</gene>
<organism evidence="1 2">
    <name type="scientific">Mycobacterium phage Phrappuccino</name>
    <dbReference type="NCBI Taxonomy" id="2591223"/>
    <lineage>
        <taxon>Viruses</taxon>
        <taxon>Duplodnaviria</taxon>
        <taxon>Heunggongvirae</taxon>
        <taxon>Uroviricota</taxon>
        <taxon>Caudoviricetes</taxon>
        <taxon>Phrappuccinovirus</taxon>
        <taxon>Phrappuccinovirus phrappuccino</taxon>
        <taxon>Phreappuccinovirus Phrappuccino</taxon>
    </lineage>
</organism>
<protein>
    <submittedName>
        <fullName evidence="1">Uncharacterized protein</fullName>
    </submittedName>
</protein>
<accession>A0A514DDS6</accession>
<dbReference type="KEGG" id="vg:64767017"/>
<evidence type="ECO:0000313" key="1">
    <source>
        <dbReference type="EMBL" id="QDH91771.1"/>
    </source>
</evidence>
<keyword evidence="2" id="KW-1185">Reference proteome</keyword>
<sequence length="73" mass="7783">MHTIPIRVALVLAGAGALAMMAFGPTGQADAPAEPPRNLDVFTDFLVVKQTATIPVHDNPIDELLDLYTRGAR</sequence>
<name>A0A514DDS6_9CAUD</name>
<dbReference type="RefSeq" id="YP_010059785.1">
    <property type="nucleotide sequence ID" value="NC_054727.1"/>
</dbReference>
<dbReference type="GeneID" id="64767017"/>
<dbReference type="Proteomes" id="UP000316777">
    <property type="component" value="Segment"/>
</dbReference>
<dbReference type="EMBL" id="MK937592">
    <property type="protein sequence ID" value="QDH91771.1"/>
    <property type="molecule type" value="Genomic_DNA"/>
</dbReference>